<gene>
    <name evidence="9" type="ORF">ACFFF8_19145</name>
</gene>
<dbReference type="Proteomes" id="UP001589858">
    <property type="component" value="Unassembled WGS sequence"/>
</dbReference>
<feature type="chain" id="PRO_5045808933" evidence="7">
    <location>
        <begin position="24"/>
        <end position="381"/>
    </location>
</feature>
<comment type="caution">
    <text evidence="9">The sequence shown here is derived from an EMBL/GenBank/DDBJ whole genome shotgun (WGS) entry which is preliminary data.</text>
</comment>
<dbReference type="EMBL" id="JBHLTM010000075">
    <property type="protein sequence ID" value="MFC0686704.1"/>
    <property type="molecule type" value="Genomic_DNA"/>
</dbReference>
<dbReference type="PROSITE" id="PS51007">
    <property type="entry name" value="CYTC"/>
    <property type="match status" value="2"/>
</dbReference>
<comment type="subcellular location">
    <subcellularLocation>
        <location evidence="1">Cell envelope</location>
    </subcellularLocation>
</comment>
<evidence type="ECO:0000256" key="2">
    <source>
        <dbReference type="ARBA" id="ARBA00022617"/>
    </source>
</evidence>
<dbReference type="RefSeq" id="WP_267218508.1">
    <property type="nucleotide sequence ID" value="NZ_JAPCWC010000001.1"/>
</dbReference>
<keyword evidence="9" id="KW-0575">Peroxidase</keyword>
<evidence type="ECO:0000256" key="6">
    <source>
        <dbReference type="PROSITE-ProRule" id="PRU00433"/>
    </source>
</evidence>
<keyword evidence="2 6" id="KW-0349">Heme</keyword>
<protein>
    <submittedName>
        <fullName evidence="9">Cytochrome-c peroxidase</fullName>
    </submittedName>
</protein>
<feature type="domain" description="Cytochrome c" evidence="8">
    <location>
        <begin position="248"/>
        <end position="381"/>
    </location>
</feature>
<accession>A0ABV6SBS6</accession>
<evidence type="ECO:0000256" key="1">
    <source>
        <dbReference type="ARBA" id="ARBA00004196"/>
    </source>
</evidence>
<evidence type="ECO:0000256" key="7">
    <source>
        <dbReference type="SAM" id="SignalP"/>
    </source>
</evidence>
<feature type="domain" description="Cytochrome c" evidence="8">
    <location>
        <begin position="96"/>
        <end position="197"/>
    </location>
</feature>
<evidence type="ECO:0000256" key="5">
    <source>
        <dbReference type="ARBA" id="ARBA00023004"/>
    </source>
</evidence>
<organism evidence="9 10">
    <name type="scientific">Novosphingobium clariflavum</name>
    <dbReference type="NCBI Taxonomy" id="2029884"/>
    <lineage>
        <taxon>Bacteria</taxon>
        <taxon>Pseudomonadati</taxon>
        <taxon>Pseudomonadota</taxon>
        <taxon>Alphaproteobacteria</taxon>
        <taxon>Sphingomonadales</taxon>
        <taxon>Sphingomonadaceae</taxon>
        <taxon>Novosphingobium</taxon>
    </lineage>
</organism>
<dbReference type="SUPFAM" id="SSF46626">
    <property type="entry name" value="Cytochrome c"/>
    <property type="match status" value="2"/>
</dbReference>
<dbReference type="Gene3D" id="1.10.760.10">
    <property type="entry name" value="Cytochrome c-like domain"/>
    <property type="match status" value="2"/>
</dbReference>
<dbReference type="PANTHER" id="PTHR30600">
    <property type="entry name" value="CYTOCHROME C PEROXIDASE-RELATED"/>
    <property type="match status" value="1"/>
</dbReference>
<dbReference type="InterPro" id="IPR036909">
    <property type="entry name" value="Cyt_c-like_dom_sf"/>
</dbReference>
<keyword evidence="4" id="KW-0560">Oxidoreductase</keyword>
<dbReference type="Pfam" id="PF03150">
    <property type="entry name" value="CCP_MauG"/>
    <property type="match status" value="1"/>
</dbReference>
<keyword evidence="3 6" id="KW-0479">Metal-binding</keyword>
<proteinExistence type="predicted"/>
<keyword evidence="10" id="KW-1185">Reference proteome</keyword>
<name>A0ABV6SBS6_9SPHN</name>
<reference evidence="9 10" key="1">
    <citation type="submission" date="2024-09" db="EMBL/GenBank/DDBJ databases">
        <authorList>
            <person name="Sun Q."/>
            <person name="Mori K."/>
        </authorList>
    </citation>
    <scope>NUCLEOTIDE SEQUENCE [LARGE SCALE GENOMIC DNA]</scope>
    <source>
        <strain evidence="9 10">CICC 11035S</strain>
    </source>
</reference>
<dbReference type="InterPro" id="IPR051395">
    <property type="entry name" value="Cytochrome_c_Peroxidase/MauG"/>
</dbReference>
<keyword evidence="7" id="KW-0732">Signal</keyword>
<dbReference type="GO" id="GO:0004601">
    <property type="term" value="F:peroxidase activity"/>
    <property type="evidence" value="ECO:0007669"/>
    <property type="project" value="UniProtKB-KW"/>
</dbReference>
<keyword evidence="5 6" id="KW-0408">Iron</keyword>
<evidence type="ECO:0000313" key="10">
    <source>
        <dbReference type="Proteomes" id="UP001589858"/>
    </source>
</evidence>
<sequence>MNLQRLVPRALLLASAVFVAVQASGEGQAPRAALRPEPAGPQTAQAMPGDVSVMDLRRLYAGPPQSWPRPLLGPGAQFREFAPPPSLPAPGAREKALAAIGKRLFDDPRLSGSGQIACASCHSPELGLGDGLRTAFGHDRQRGRRNAQSLYTAAWMTPLFWDGRSPDLAEQALHPITDGAEMAATAETVLPRLNADTGYRAAYAALGQERPITMKDVTAALAAHERTLRPPRSRWMKVFENGTGVLTDRELLGLHLFRTKAGCAACHNGPLLSDQRFHNLGISFYGRRLEDLGRYEVTGKPEDVGRFRTASLLGVRKTAPYMHNGLFQTLDNVVALYNGGGGKDRQQPSGNVPVPSADPLVRKLDLTADERAALVAFLETL</sequence>
<dbReference type="InterPro" id="IPR009056">
    <property type="entry name" value="Cyt_c-like_dom"/>
</dbReference>
<dbReference type="InterPro" id="IPR004852">
    <property type="entry name" value="Di-haem_cyt_c_peroxidsae"/>
</dbReference>
<evidence type="ECO:0000313" key="9">
    <source>
        <dbReference type="EMBL" id="MFC0686704.1"/>
    </source>
</evidence>
<evidence type="ECO:0000256" key="4">
    <source>
        <dbReference type="ARBA" id="ARBA00023002"/>
    </source>
</evidence>
<evidence type="ECO:0000256" key="3">
    <source>
        <dbReference type="ARBA" id="ARBA00022723"/>
    </source>
</evidence>
<evidence type="ECO:0000259" key="8">
    <source>
        <dbReference type="PROSITE" id="PS51007"/>
    </source>
</evidence>
<feature type="signal peptide" evidence="7">
    <location>
        <begin position="1"/>
        <end position="23"/>
    </location>
</feature>